<dbReference type="Pfam" id="PF04577">
    <property type="entry name" value="Glyco_transf_61"/>
    <property type="match status" value="1"/>
</dbReference>
<evidence type="ECO:0000259" key="2">
    <source>
        <dbReference type="Pfam" id="PF04577"/>
    </source>
</evidence>
<organism evidence="3 4">
    <name type="scientific">Adineta ricciae</name>
    <name type="common">Rotifer</name>
    <dbReference type="NCBI Taxonomy" id="249248"/>
    <lineage>
        <taxon>Eukaryota</taxon>
        <taxon>Metazoa</taxon>
        <taxon>Spiralia</taxon>
        <taxon>Gnathifera</taxon>
        <taxon>Rotifera</taxon>
        <taxon>Eurotatoria</taxon>
        <taxon>Bdelloidea</taxon>
        <taxon>Adinetida</taxon>
        <taxon>Adinetidae</taxon>
        <taxon>Adineta</taxon>
    </lineage>
</organism>
<name>A0A813PX90_ADIRI</name>
<sequence>MRRKTLILTFVIIIFSFIILNRLFISRLPICRKLPSNTPSLSTLTWKDNHDELWKIPEWVEQYNVSHLFDWTWHKNSDYKRCRPPITRSPQAETCSAGSPIVVNNALEFFRSHPEHGCVVDDIARLPNLIPHPLPRTRSLSDTCSALNIKRDWILCNKPQVELDRWLPTTTRFITVAIFNAYVDTGHCHPDVPGTIFTEYATYHLQRWTNKWCNNDPIRQIPIVEAQYQHSELIDTIGNYLSAPGHFGPQQLPRLLRLLATAPKTAKVLVAKGGVADGLIDILVDRGVVTHDRIVPYEKQNPSYHYAHIVYRSEAWPYLSDARNSHYVHDRTDMQLIHRVLAADKQGSHTKRNLVILIKRKIGGTRSIIEHSNVALFIESALNKSKLANDLHLAIFEAHGHMREHIDLFRRARIIVGPHGAGMMNILWAPPGTHVVEVGYTDGMRFPDMYAEMSLHLDHHYWICKGHGNYAEPIHIDMEDFTFIFNKIIYEIENAK</sequence>
<gene>
    <name evidence="3" type="ORF">XAT740_LOCUS628</name>
</gene>
<dbReference type="Proteomes" id="UP000663828">
    <property type="component" value="Unassembled WGS sequence"/>
</dbReference>
<evidence type="ECO:0000313" key="3">
    <source>
        <dbReference type="EMBL" id="CAF0755006.1"/>
    </source>
</evidence>
<dbReference type="GO" id="GO:0016757">
    <property type="term" value="F:glycosyltransferase activity"/>
    <property type="evidence" value="ECO:0007669"/>
    <property type="project" value="InterPro"/>
</dbReference>
<protein>
    <recommendedName>
        <fullName evidence="2">Glycosyltransferase 61 catalytic domain-containing protein</fullName>
    </recommendedName>
</protein>
<feature type="domain" description="Glycosyltransferase 61 catalytic" evidence="2">
    <location>
        <begin position="245"/>
        <end position="436"/>
    </location>
</feature>
<dbReference type="EMBL" id="CAJNOR010000018">
    <property type="protein sequence ID" value="CAF0755006.1"/>
    <property type="molecule type" value="Genomic_DNA"/>
</dbReference>
<evidence type="ECO:0000256" key="1">
    <source>
        <dbReference type="SAM" id="Phobius"/>
    </source>
</evidence>
<accession>A0A813PX90</accession>
<keyword evidence="1" id="KW-0472">Membrane</keyword>
<proteinExistence type="predicted"/>
<keyword evidence="4" id="KW-1185">Reference proteome</keyword>
<feature type="transmembrane region" description="Helical" evidence="1">
    <location>
        <begin position="7"/>
        <end position="25"/>
    </location>
</feature>
<dbReference type="InterPro" id="IPR049625">
    <property type="entry name" value="Glyco_transf_61_cat"/>
</dbReference>
<dbReference type="AlphaFoldDB" id="A0A813PX90"/>
<keyword evidence="1" id="KW-0812">Transmembrane</keyword>
<evidence type="ECO:0000313" key="4">
    <source>
        <dbReference type="Proteomes" id="UP000663828"/>
    </source>
</evidence>
<reference evidence="3" key="1">
    <citation type="submission" date="2021-02" db="EMBL/GenBank/DDBJ databases">
        <authorList>
            <person name="Nowell W R."/>
        </authorList>
    </citation>
    <scope>NUCLEOTIDE SEQUENCE</scope>
</reference>
<comment type="caution">
    <text evidence="3">The sequence shown here is derived from an EMBL/GenBank/DDBJ whole genome shotgun (WGS) entry which is preliminary data.</text>
</comment>
<keyword evidence="1" id="KW-1133">Transmembrane helix</keyword>